<accession>A0A498NCW5</accession>
<name>A0A498NCW5_LABRO</name>
<reference evidence="2 3" key="1">
    <citation type="submission" date="2018-03" db="EMBL/GenBank/DDBJ databases">
        <title>Draft genome sequence of Rohu Carp (Labeo rohita).</title>
        <authorList>
            <person name="Das P."/>
            <person name="Kushwaha B."/>
            <person name="Joshi C.G."/>
            <person name="Kumar D."/>
            <person name="Nagpure N.S."/>
            <person name="Sahoo L."/>
            <person name="Das S.P."/>
            <person name="Bit A."/>
            <person name="Patnaik S."/>
            <person name="Meher P.K."/>
            <person name="Jayasankar P."/>
            <person name="Koringa P.G."/>
            <person name="Patel N.V."/>
            <person name="Hinsu A.T."/>
            <person name="Kumar R."/>
            <person name="Pandey M."/>
            <person name="Agarwal S."/>
            <person name="Srivastava S."/>
            <person name="Singh M."/>
            <person name="Iquebal M.A."/>
            <person name="Jaiswal S."/>
            <person name="Angadi U.B."/>
            <person name="Kumar N."/>
            <person name="Raza M."/>
            <person name="Shah T.M."/>
            <person name="Rai A."/>
            <person name="Jena J.K."/>
        </authorList>
    </citation>
    <scope>NUCLEOTIDE SEQUENCE [LARGE SCALE GENOMIC DNA]</scope>
    <source>
        <strain evidence="2">DASCIFA01</strain>
        <tissue evidence="2">Testis</tissue>
    </source>
</reference>
<comment type="caution">
    <text evidence="2">The sequence shown here is derived from an EMBL/GenBank/DDBJ whole genome shotgun (WGS) entry which is preliminary data.</text>
</comment>
<evidence type="ECO:0000256" key="1">
    <source>
        <dbReference type="SAM" id="MobiDB-lite"/>
    </source>
</evidence>
<gene>
    <name evidence="2" type="ORF">ROHU_020430</name>
</gene>
<evidence type="ECO:0000313" key="2">
    <source>
        <dbReference type="EMBL" id="RXN26977.1"/>
    </source>
</evidence>
<sequence>MFVVSSQKCPVEVQHIQRISIRVSAVTRLTPAVPVMCAHPAPEGFVESRKRRRGAHQADAERKNRAQDPAAQKITVVIQAFYFAYMDFLPEMTAECIKSPFNPIAASFLLFFTDKSVYGGLKNVR</sequence>
<proteinExistence type="predicted"/>
<protein>
    <submittedName>
        <fullName evidence="2">Uncharacterized protein</fullName>
    </submittedName>
</protein>
<feature type="compositionally biased region" description="Basic and acidic residues" evidence="1">
    <location>
        <begin position="56"/>
        <end position="66"/>
    </location>
</feature>
<organism evidence="2 3">
    <name type="scientific">Labeo rohita</name>
    <name type="common">Indian major carp</name>
    <name type="synonym">Cyprinus rohita</name>
    <dbReference type="NCBI Taxonomy" id="84645"/>
    <lineage>
        <taxon>Eukaryota</taxon>
        <taxon>Metazoa</taxon>
        <taxon>Chordata</taxon>
        <taxon>Craniata</taxon>
        <taxon>Vertebrata</taxon>
        <taxon>Euteleostomi</taxon>
        <taxon>Actinopterygii</taxon>
        <taxon>Neopterygii</taxon>
        <taxon>Teleostei</taxon>
        <taxon>Ostariophysi</taxon>
        <taxon>Cypriniformes</taxon>
        <taxon>Cyprinidae</taxon>
        <taxon>Labeoninae</taxon>
        <taxon>Labeonini</taxon>
        <taxon>Labeo</taxon>
    </lineage>
</organism>
<feature type="region of interest" description="Disordered" evidence="1">
    <location>
        <begin position="48"/>
        <end position="68"/>
    </location>
</feature>
<evidence type="ECO:0000313" key="3">
    <source>
        <dbReference type="Proteomes" id="UP000290572"/>
    </source>
</evidence>
<dbReference type="AlphaFoldDB" id="A0A498NCW5"/>
<keyword evidence="3" id="KW-1185">Reference proteome</keyword>
<dbReference type="Proteomes" id="UP000290572">
    <property type="component" value="Unassembled WGS sequence"/>
</dbReference>
<dbReference type="EMBL" id="QBIY01012082">
    <property type="protein sequence ID" value="RXN26977.1"/>
    <property type="molecule type" value="Genomic_DNA"/>
</dbReference>